<dbReference type="Proteomes" id="UP000054164">
    <property type="component" value="Unassembled WGS sequence"/>
</dbReference>
<dbReference type="AlphaFoldDB" id="A0A060N385"/>
<gene>
    <name evidence="2" type="ORF">CBO05P1_207</name>
</gene>
<proteinExistence type="predicted"/>
<keyword evidence="1" id="KW-0175">Coiled coil</keyword>
<reference evidence="2" key="1">
    <citation type="submission" date="2013-10" db="EMBL/GenBank/DDBJ databases">
        <title>Draft genome sequence of Clostridium botulinum type B strain Osaka05.</title>
        <authorList>
            <person name="Sakaguchi Y."/>
            <person name="Hosomi K."/>
            <person name="Uchiyama J."/>
            <person name="Ogura Y."/>
            <person name="Sakaguchi M."/>
            <person name="Kohda T."/>
            <person name="Mukamoto M."/>
            <person name="Misawa N."/>
            <person name="Matsuzaki S."/>
            <person name="Hayashi T."/>
            <person name="Kozaki S."/>
        </authorList>
    </citation>
    <scope>NUCLEOTIDE SEQUENCE</scope>
    <source>
        <strain evidence="2">Osaka05</strain>
    </source>
</reference>
<protein>
    <submittedName>
        <fullName evidence="2">RNA-metabolising metallo-beta-lactamase</fullName>
    </submittedName>
</protein>
<dbReference type="RefSeq" id="WP_030032013.1">
    <property type="nucleotide sequence ID" value="NZ_BA000058.1"/>
</dbReference>
<evidence type="ECO:0000313" key="2">
    <source>
        <dbReference type="EMBL" id="BAO04926.1"/>
    </source>
</evidence>
<dbReference type="HOGENOM" id="CLU_1298004_0_0_9"/>
<name>A0A060N385_CLOBO</name>
<accession>A0A060N385</accession>
<dbReference type="EMBL" id="BA000058">
    <property type="protein sequence ID" value="BAO04926.1"/>
    <property type="molecule type" value="Genomic_DNA"/>
</dbReference>
<organism evidence="2">
    <name type="scientific">Clostridium botulinum B str. Osaka05</name>
    <dbReference type="NCBI Taxonomy" id="1407017"/>
    <lineage>
        <taxon>Bacteria</taxon>
        <taxon>Bacillati</taxon>
        <taxon>Bacillota</taxon>
        <taxon>Clostridia</taxon>
        <taxon>Eubacteriales</taxon>
        <taxon>Clostridiaceae</taxon>
        <taxon>Clostridium</taxon>
    </lineage>
</organism>
<sequence>MENKIINLDYESMSNEELAQIQEKIKETRLKKIEKKTYGLEDRFKKLKNAFGLLKDDNEKIKEKNKELEDNLKKIKEETNQITKTLFTHPKEKRELENHLHKIIYKELEKNSTRDELFHGDLTRICKYELCESLGVSSFLWIEVKDVDIAKRLAYKILNKESIHRLMRNKTKDLQSKMDKLQTTNKKPTERELRRFELLEELLEEVEGNENKI</sequence>
<evidence type="ECO:0000256" key="1">
    <source>
        <dbReference type="SAM" id="Coils"/>
    </source>
</evidence>
<feature type="coiled-coil region" evidence="1">
    <location>
        <begin position="51"/>
        <end position="85"/>
    </location>
</feature>